<dbReference type="EMBL" id="PUEC01000028">
    <property type="protein sequence ID" value="PWB00955.1"/>
    <property type="molecule type" value="Genomic_DNA"/>
</dbReference>
<comment type="caution">
    <text evidence="3">The sequence shown here is derived from an EMBL/GenBank/DDBJ whole genome shotgun (WGS) entry which is preliminary data.</text>
</comment>
<dbReference type="InterPro" id="IPR051044">
    <property type="entry name" value="MAG_DAG_Lipase"/>
</dbReference>
<dbReference type="InterPro" id="IPR022742">
    <property type="entry name" value="Hydrolase_4"/>
</dbReference>
<gene>
    <name evidence="3" type="ORF">C5O23_11055</name>
</gene>
<evidence type="ECO:0000259" key="2">
    <source>
        <dbReference type="Pfam" id="PF12146"/>
    </source>
</evidence>
<dbReference type="Pfam" id="PF12146">
    <property type="entry name" value="Hydrolase_4"/>
    <property type="match status" value="1"/>
</dbReference>
<feature type="chain" id="PRO_5016063643" evidence="1">
    <location>
        <begin position="28"/>
        <end position="366"/>
    </location>
</feature>
<dbReference type="SUPFAM" id="SSF53474">
    <property type="entry name" value="alpha/beta-Hydrolases"/>
    <property type="match status" value="1"/>
</dbReference>
<reference evidence="4" key="1">
    <citation type="submission" date="2018-02" db="EMBL/GenBank/DDBJ databases">
        <authorList>
            <person name="Clavel T."/>
            <person name="Strowig T."/>
        </authorList>
    </citation>
    <scope>NUCLEOTIDE SEQUENCE [LARGE SCALE GENOMIC DNA]</scope>
    <source>
        <strain evidence="4">DSM 103720</strain>
    </source>
</reference>
<feature type="domain" description="Serine aminopeptidase S33" evidence="2">
    <location>
        <begin position="77"/>
        <end position="280"/>
    </location>
</feature>
<accession>A0A2V1IMQ2</accession>
<organism evidence="3 4">
    <name type="scientific">Duncaniella muris</name>
    <dbReference type="NCBI Taxonomy" id="2094150"/>
    <lineage>
        <taxon>Bacteria</taxon>
        <taxon>Pseudomonadati</taxon>
        <taxon>Bacteroidota</taxon>
        <taxon>Bacteroidia</taxon>
        <taxon>Bacteroidales</taxon>
        <taxon>Muribaculaceae</taxon>
        <taxon>Duncaniella</taxon>
    </lineage>
</organism>
<dbReference type="GO" id="GO:0016787">
    <property type="term" value="F:hydrolase activity"/>
    <property type="evidence" value="ECO:0007669"/>
    <property type="project" value="UniProtKB-KW"/>
</dbReference>
<feature type="signal peptide" evidence="1">
    <location>
        <begin position="1"/>
        <end position="27"/>
    </location>
</feature>
<proteinExistence type="predicted"/>
<dbReference type="InterPro" id="IPR029058">
    <property type="entry name" value="AB_hydrolase_fold"/>
</dbReference>
<dbReference type="Gene3D" id="3.40.50.1820">
    <property type="entry name" value="alpha/beta hydrolase"/>
    <property type="match status" value="1"/>
</dbReference>
<name>A0A2V1IMQ2_9BACT</name>
<sequence>MTTMKKRTLFSTLLLLTLAIFSAGSHAQTPEKWQPDILGDGYEMRHVDQGSDYTGPVISTIIRKVCHRDSAATASDVRRGVLYVHGFNDYFFQQEMGDRFVDHGYDFYAVDLRRYGRSLTAGQKPFDVRDMASYFPDIDSALVEMQHNGISEVILMGHSTGGLTTAYFESRRHPEIIKALILNSPFLDWNQGWKERLIPAVGMLGRLFPDFPISQGTSTAYAESLLKGYHGEWTYNTGWKLIQSPPVTAGWIRAITEAQHALRDGHADIRIPILLLYSSESISGSEWTPAHNRADGVLDVSDIKKFGRELGPDVTCVKVIGGLHDLVLSAPEIREPLYRYIFNWLDRTLPPASPLPDSQNQPDQNS</sequence>
<protein>
    <submittedName>
        <fullName evidence="3">Alpha/beta hydrolase</fullName>
    </submittedName>
</protein>
<dbReference type="AlphaFoldDB" id="A0A2V1IMQ2"/>
<keyword evidence="1" id="KW-0732">Signal</keyword>
<evidence type="ECO:0000256" key="1">
    <source>
        <dbReference type="SAM" id="SignalP"/>
    </source>
</evidence>
<evidence type="ECO:0000313" key="3">
    <source>
        <dbReference type="EMBL" id="PWB00955.1"/>
    </source>
</evidence>
<keyword evidence="3" id="KW-0378">Hydrolase</keyword>
<evidence type="ECO:0000313" key="4">
    <source>
        <dbReference type="Proteomes" id="UP000244905"/>
    </source>
</evidence>
<dbReference type="PANTHER" id="PTHR11614">
    <property type="entry name" value="PHOSPHOLIPASE-RELATED"/>
    <property type="match status" value="1"/>
</dbReference>
<keyword evidence="4" id="KW-1185">Reference proteome</keyword>
<dbReference type="Proteomes" id="UP000244905">
    <property type="component" value="Unassembled WGS sequence"/>
</dbReference>